<dbReference type="PaxDb" id="2903-EOD27051"/>
<evidence type="ECO:0000256" key="5">
    <source>
        <dbReference type="ARBA" id="ARBA00023128"/>
    </source>
</evidence>
<dbReference type="EnsemblProtists" id="EOD27051">
    <property type="protein sequence ID" value="EOD27051"/>
    <property type="gene ID" value="EMIHUDRAFT_536069"/>
</dbReference>
<dbReference type="GO" id="GO:0005739">
    <property type="term" value="C:mitochondrion"/>
    <property type="evidence" value="ECO:0007669"/>
    <property type="project" value="UniProtKB-SubCell"/>
</dbReference>
<dbReference type="Gene3D" id="3.40.630.30">
    <property type="match status" value="1"/>
</dbReference>
<evidence type="ECO:0000256" key="4">
    <source>
        <dbReference type="ARBA" id="ARBA00023098"/>
    </source>
</evidence>
<dbReference type="PANTHER" id="PTHR43602:SF1">
    <property type="entry name" value="ENOYL-COA HYDRATASE DOMAIN-CONTAINING PROTEIN 3, MITOCHONDRIAL"/>
    <property type="match status" value="1"/>
</dbReference>
<comment type="function">
    <text evidence="6">May play a role in fatty acid biosynthesis and insulin sensitivity.</text>
</comment>
<keyword evidence="10" id="KW-1185">Reference proteome</keyword>
<evidence type="ECO:0000313" key="9">
    <source>
        <dbReference type="EnsemblProtists" id="EOD27051"/>
    </source>
</evidence>
<keyword evidence="5" id="KW-0496">Mitochondrion</keyword>
<dbReference type="STRING" id="2903.R1EVQ7"/>
<proteinExistence type="predicted"/>
<dbReference type="eggNOG" id="KOG1682">
    <property type="taxonomic scope" value="Eukaryota"/>
</dbReference>
<dbReference type="Proteomes" id="UP000013827">
    <property type="component" value="Unassembled WGS sequence"/>
</dbReference>
<organism evidence="9 10">
    <name type="scientific">Emiliania huxleyi (strain CCMP1516)</name>
    <dbReference type="NCBI Taxonomy" id="280463"/>
    <lineage>
        <taxon>Eukaryota</taxon>
        <taxon>Haptista</taxon>
        <taxon>Haptophyta</taxon>
        <taxon>Prymnesiophyceae</taxon>
        <taxon>Isochrysidales</taxon>
        <taxon>Noelaerhabdaceae</taxon>
        <taxon>Emiliania</taxon>
    </lineage>
</organism>
<dbReference type="InterPro" id="IPR016181">
    <property type="entry name" value="Acyl_CoA_acyltransferase"/>
</dbReference>
<dbReference type="InterPro" id="IPR014748">
    <property type="entry name" value="Enoyl-CoA_hydra_C"/>
</dbReference>
<evidence type="ECO:0000313" key="10">
    <source>
        <dbReference type="Proteomes" id="UP000013827"/>
    </source>
</evidence>
<dbReference type="SUPFAM" id="SSF55729">
    <property type="entry name" value="Acyl-CoA N-acyltransferases (Nat)"/>
    <property type="match status" value="1"/>
</dbReference>
<dbReference type="PROSITE" id="PS51729">
    <property type="entry name" value="GNAT_YJDJ"/>
    <property type="match status" value="1"/>
</dbReference>
<evidence type="ECO:0000256" key="2">
    <source>
        <dbReference type="ARBA" id="ARBA00022832"/>
    </source>
</evidence>
<dbReference type="Pfam" id="PF14542">
    <property type="entry name" value="Acetyltransf_CG"/>
    <property type="match status" value="1"/>
</dbReference>
<name>A0A0D3JU66_EMIH1</name>
<reference evidence="10" key="1">
    <citation type="journal article" date="2013" name="Nature">
        <title>Pan genome of the phytoplankton Emiliania underpins its global distribution.</title>
        <authorList>
            <person name="Read B.A."/>
            <person name="Kegel J."/>
            <person name="Klute M.J."/>
            <person name="Kuo A."/>
            <person name="Lefebvre S.C."/>
            <person name="Maumus F."/>
            <person name="Mayer C."/>
            <person name="Miller J."/>
            <person name="Monier A."/>
            <person name="Salamov A."/>
            <person name="Young J."/>
            <person name="Aguilar M."/>
            <person name="Claverie J.M."/>
            <person name="Frickenhaus S."/>
            <person name="Gonzalez K."/>
            <person name="Herman E.K."/>
            <person name="Lin Y.C."/>
            <person name="Napier J."/>
            <person name="Ogata H."/>
            <person name="Sarno A.F."/>
            <person name="Shmutz J."/>
            <person name="Schroeder D."/>
            <person name="de Vargas C."/>
            <person name="Verret F."/>
            <person name="von Dassow P."/>
            <person name="Valentin K."/>
            <person name="Van de Peer Y."/>
            <person name="Wheeler G."/>
            <person name="Dacks J.B."/>
            <person name="Delwiche C.F."/>
            <person name="Dyhrman S.T."/>
            <person name="Glockner G."/>
            <person name="John U."/>
            <person name="Richards T."/>
            <person name="Worden A.Z."/>
            <person name="Zhang X."/>
            <person name="Grigoriev I.V."/>
            <person name="Allen A.E."/>
            <person name="Bidle K."/>
            <person name="Borodovsky M."/>
            <person name="Bowler C."/>
            <person name="Brownlee C."/>
            <person name="Cock J.M."/>
            <person name="Elias M."/>
            <person name="Gladyshev V.N."/>
            <person name="Groth M."/>
            <person name="Guda C."/>
            <person name="Hadaegh A."/>
            <person name="Iglesias-Rodriguez M.D."/>
            <person name="Jenkins J."/>
            <person name="Jones B.M."/>
            <person name="Lawson T."/>
            <person name="Leese F."/>
            <person name="Lindquist E."/>
            <person name="Lobanov A."/>
            <person name="Lomsadze A."/>
            <person name="Malik S.B."/>
            <person name="Marsh M.E."/>
            <person name="Mackinder L."/>
            <person name="Mock T."/>
            <person name="Mueller-Roeber B."/>
            <person name="Pagarete A."/>
            <person name="Parker M."/>
            <person name="Probert I."/>
            <person name="Quesneville H."/>
            <person name="Raines C."/>
            <person name="Rensing S.A."/>
            <person name="Riano-Pachon D.M."/>
            <person name="Richier S."/>
            <person name="Rokitta S."/>
            <person name="Shiraiwa Y."/>
            <person name="Soanes D.M."/>
            <person name="van der Giezen M."/>
            <person name="Wahlund T.M."/>
            <person name="Williams B."/>
            <person name="Wilson W."/>
            <person name="Wolfe G."/>
            <person name="Wurch L.L."/>
        </authorList>
    </citation>
    <scope>NUCLEOTIDE SEQUENCE</scope>
</reference>
<dbReference type="InterPro" id="IPR001753">
    <property type="entry name" value="Enoyl-CoA_hydra/iso"/>
</dbReference>
<keyword evidence="3" id="KW-0809">Transit peptide</keyword>
<evidence type="ECO:0000256" key="3">
    <source>
        <dbReference type="ARBA" id="ARBA00022946"/>
    </source>
</evidence>
<dbReference type="GeneID" id="17272562"/>
<evidence type="ECO:0000256" key="6">
    <source>
        <dbReference type="ARBA" id="ARBA00037410"/>
    </source>
</evidence>
<protein>
    <recommendedName>
        <fullName evidence="7">Enoyl-CoA hydratase domain-containing protein 3, mitochondrial</fullName>
    </recommendedName>
</protein>
<dbReference type="GO" id="GO:0006631">
    <property type="term" value="P:fatty acid metabolic process"/>
    <property type="evidence" value="ECO:0007669"/>
    <property type="project" value="UniProtKB-KW"/>
</dbReference>
<dbReference type="RefSeq" id="XP_005779480.1">
    <property type="nucleotide sequence ID" value="XM_005779423.1"/>
</dbReference>
<dbReference type="InterPro" id="IPR052377">
    <property type="entry name" value="Mitochondrial_ECH-domain"/>
</dbReference>
<dbReference type="CDD" id="cd06558">
    <property type="entry name" value="crotonase-like"/>
    <property type="match status" value="1"/>
</dbReference>
<evidence type="ECO:0000256" key="7">
    <source>
        <dbReference type="ARBA" id="ARBA00040545"/>
    </source>
</evidence>
<dbReference type="Gene3D" id="1.10.12.10">
    <property type="entry name" value="Lyase 2-enoyl-coa Hydratase, Chain A, domain 2"/>
    <property type="match status" value="1"/>
</dbReference>
<dbReference type="PANTHER" id="PTHR43602">
    <property type="match status" value="1"/>
</dbReference>
<keyword evidence="4" id="KW-0443">Lipid metabolism</keyword>
<dbReference type="Pfam" id="PF00378">
    <property type="entry name" value="ECH_1"/>
    <property type="match status" value="1"/>
</dbReference>
<dbReference type="InterPro" id="IPR029045">
    <property type="entry name" value="ClpP/crotonase-like_dom_sf"/>
</dbReference>
<accession>A0A0D3JU66</accession>
<dbReference type="Gene3D" id="3.90.226.10">
    <property type="entry name" value="2-enoyl-CoA Hydratase, Chain A, domain 1"/>
    <property type="match status" value="1"/>
</dbReference>
<evidence type="ECO:0000256" key="1">
    <source>
        <dbReference type="ARBA" id="ARBA00004173"/>
    </source>
</evidence>
<dbReference type="InterPro" id="IPR031165">
    <property type="entry name" value="GNAT_YJDJ"/>
</dbReference>
<dbReference type="SUPFAM" id="SSF52096">
    <property type="entry name" value="ClpP/crotonase"/>
    <property type="match status" value="1"/>
</dbReference>
<dbReference type="HOGENOM" id="CLU_753210_0_0_1"/>
<feature type="domain" description="N-acetyltransferase" evidence="8">
    <location>
        <begin position="13"/>
        <end position="102"/>
    </location>
</feature>
<sequence length="368" mass="39249">MRRSLGSARRLLVARRLHTRHEPGAISMDTAVLEYAVDEEAGVLDIQHTRTPPEMRGQGVAEKLCDAAFEHARGASLRVLPSCSYVSDRYLPKHSEAQGIAVRSVDSATPGLCICVSWLGVASLRLVDARRRNPLTAALLAKLQSFLGACAAMEVTHGGPLPEVRTLLLESTGPVFSSGHDFNDFHEAPAAEQRRVLEMCADVNALLAEVPQVSVAAVSGACVAGGAQLAASCDLVIARDDARFCLPGVRTGGFCHTPAVAVGARVAPRKALELALLASDVDAVEAERIGLANSVVPSAEWASAVEQTVNQLARTFSKSVADGKRTFYRQAAAPALRDRYAVATDTMVDMFSSPAYQESMAAFLRRKE</sequence>
<dbReference type="AlphaFoldDB" id="A0A0D3JU66"/>
<keyword evidence="2" id="KW-0276">Fatty acid metabolism</keyword>
<dbReference type="GO" id="GO:0016836">
    <property type="term" value="F:hydro-lyase activity"/>
    <property type="evidence" value="ECO:0007669"/>
    <property type="project" value="TreeGrafter"/>
</dbReference>
<comment type="subcellular location">
    <subcellularLocation>
        <location evidence="1">Mitochondrion</location>
    </subcellularLocation>
</comment>
<reference evidence="9" key="2">
    <citation type="submission" date="2024-10" db="UniProtKB">
        <authorList>
            <consortium name="EnsemblProtists"/>
        </authorList>
    </citation>
    <scope>IDENTIFICATION</scope>
</reference>
<dbReference type="KEGG" id="ehx:EMIHUDRAFT_536069"/>
<evidence type="ECO:0000259" key="8">
    <source>
        <dbReference type="PROSITE" id="PS51729"/>
    </source>
</evidence>